<dbReference type="AlphaFoldDB" id="A0A811UWW7"/>
<comment type="caution">
    <text evidence="1">The sequence shown here is derived from an EMBL/GenBank/DDBJ whole genome shotgun (WGS) entry which is preliminary data.</text>
</comment>
<evidence type="ECO:0000313" key="1">
    <source>
        <dbReference type="EMBL" id="CAD7002515.1"/>
    </source>
</evidence>
<protein>
    <submittedName>
        <fullName evidence="1">(Mediterranean fruit fly) hypothetical protein</fullName>
    </submittedName>
</protein>
<dbReference type="EMBL" id="CAJHJT010000034">
    <property type="protein sequence ID" value="CAD7002515.1"/>
    <property type="molecule type" value="Genomic_DNA"/>
</dbReference>
<keyword evidence="2" id="KW-1185">Reference proteome</keyword>
<evidence type="ECO:0000313" key="2">
    <source>
        <dbReference type="Proteomes" id="UP000606786"/>
    </source>
</evidence>
<dbReference type="Proteomes" id="UP000606786">
    <property type="component" value="Unassembled WGS sequence"/>
</dbReference>
<proteinExistence type="predicted"/>
<gene>
    <name evidence="1" type="ORF">CCAP1982_LOCUS11004</name>
</gene>
<organism evidence="1 2">
    <name type="scientific">Ceratitis capitata</name>
    <name type="common">Mediterranean fruit fly</name>
    <name type="synonym">Tephritis capitata</name>
    <dbReference type="NCBI Taxonomy" id="7213"/>
    <lineage>
        <taxon>Eukaryota</taxon>
        <taxon>Metazoa</taxon>
        <taxon>Ecdysozoa</taxon>
        <taxon>Arthropoda</taxon>
        <taxon>Hexapoda</taxon>
        <taxon>Insecta</taxon>
        <taxon>Pterygota</taxon>
        <taxon>Neoptera</taxon>
        <taxon>Endopterygota</taxon>
        <taxon>Diptera</taxon>
        <taxon>Brachycera</taxon>
        <taxon>Muscomorpha</taxon>
        <taxon>Tephritoidea</taxon>
        <taxon>Tephritidae</taxon>
        <taxon>Ceratitis</taxon>
        <taxon>Ceratitis</taxon>
    </lineage>
</organism>
<name>A0A811UWW7_CERCA</name>
<reference evidence="1" key="1">
    <citation type="submission" date="2020-11" db="EMBL/GenBank/DDBJ databases">
        <authorList>
            <person name="Whitehead M."/>
        </authorList>
    </citation>
    <scope>NUCLEOTIDE SEQUENCE</scope>
    <source>
        <strain evidence="1">EGII</strain>
    </source>
</reference>
<accession>A0A811UWW7</accession>
<sequence>MPCVPQTNISQRQQTYLENAALANRQTATTTTAITTATTTGVRTSAAKKPTIEIVQMSSHMCAECFANVRYTNTNHNNKNDITHCNRRDGTVSAITIDTLPRIVIAALATCSCLCSLECTLTHIQHTRTARAPYVLRTYAAFCSLAGWLAHCHPNLICGKHDQDTFSDIKCSIFKCFLPAESSRCCSFTDTGQLTIEVLYTQTAIVYRPSTVRPSVCPLSILSKAQ</sequence>